<comment type="caution">
    <text evidence="3">The sequence shown here is derived from an EMBL/GenBank/DDBJ whole genome shotgun (WGS) entry which is preliminary data.</text>
</comment>
<dbReference type="Gene3D" id="2.30.29.30">
    <property type="entry name" value="Pleckstrin-homology domain (PH domain)/Phosphotyrosine-binding domain (PTB)"/>
    <property type="match status" value="2"/>
</dbReference>
<feature type="domain" description="PH" evidence="2">
    <location>
        <begin position="4"/>
        <end position="111"/>
    </location>
</feature>
<feature type="compositionally biased region" description="Low complexity" evidence="1">
    <location>
        <begin position="297"/>
        <end position="308"/>
    </location>
</feature>
<feature type="compositionally biased region" description="Low complexity" evidence="1">
    <location>
        <begin position="253"/>
        <end position="263"/>
    </location>
</feature>
<name>A0AAV6FJK4_9TELE</name>
<dbReference type="Proteomes" id="UP000823561">
    <property type="component" value="Chromosome 24"/>
</dbReference>
<protein>
    <recommendedName>
        <fullName evidence="2">PH domain-containing protein</fullName>
    </recommendedName>
</protein>
<feature type="compositionally biased region" description="Basic and acidic residues" evidence="1">
    <location>
        <begin position="715"/>
        <end position="724"/>
    </location>
</feature>
<dbReference type="SUPFAM" id="SSF50729">
    <property type="entry name" value="PH domain-like"/>
    <property type="match status" value="2"/>
</dbReference>
<keyword evidence="4" id="KW-1185">Reference proteome</keyword>
<dbReference type="PANTHER" id="PTHR21636">
    <property type="entry name" value="PROTEIN DOK-7"/>
    <property type="match status" value="1"/>
</dbReference>
<dbReference type="PANTHER" id="PTHR21636:SF2">
    <property type="entry name" value="PROTEIN DOK-7"/>
    <property type="match status" value="1"/>
</dbReference>
<dbReference type="GO" id="GO:0007528">
    <property type="term" value="P:neuromuscular junction development"/>
    <property type="evidence" value="ECO:0007669"/>
    <property type="project" value="TreeGrafter"/>
</dbReference>
<feature type="compositionally biased region" description="Basic and acidic residues" evidence="1">
    <location>
        <begin position="761"/>
        <end position="770"/>
    </location>
</feature>
<dbReference type="InterPro" id="IPR001849">
    <property type="entry name" value="PH_domain"/>
</dbReference>
<dbReference type="InterPro" id="IPR011993">
    <property type="entry name" value="PH-like_dom_sf"/>
</dbReference>
<evidence type="ECO:0000313" key="3">
    <source>
        <dbReference type="EMBL" id="KAG5261245.1"/>
    </source>
</evidence>
<proteinExistence type="predicted"/>
<sequence length="910" mass="96652">MTDSVVVEGLVKIRDGKKWKSRWVVLRKPSPVADCLVVLVYKERGERASGQRERSSVTLQHIFGLEPGLPYEGLALGQSLTILCLSQSVALGFDCHETLQAWELRLRYSLGEVHRFGVGVLSGTKVETGPATLYLCNNLLVIARDLPPVIIGQWNLLDLRRYGPVTNGFVFEGGTRCGFWAGVFFLSCAEGEQISFLFDCIVRGISPSRGPFGLRPLLPDPNACPASVEERLNQEAQELEKRLSMLSHCSQHSTASTSSYSTSVAGDDRSISGSSDTSDTSQSDSSIGSRLAAWADPASGAGPAEAAGQSGGTRNAPLLADERQLPVTLVGGTRLPGVAVGGASAKPARSRRGLQEIGRQSSSDSGIATGSHSSYSGSFSSYTSSLDVGVGSGGNSGGDDFGSVLSLPPAPHPLATPAGAATTPAERTLCTCPPCPGHEYQVPSSLRYLYDTPRSLLLGTAKGEGTGGTSSATEPQAGTFFQAEASEDSKAGKPGRLSRGNSSEEAPPSEEVAEVCQICTPRAIFTACPICGGLKGAPLPPPGAPAVPLVPAGQKANEQSVTDDHGANQRTAFEATSGWTNPVQEKLPLAVHTAINGIRQKHGYLNHLSDLLNHYNMGGSSCVRTSRHSGYEPMASALVSISKTLNTTCTSSGKRKPSPSWKDTIIYENCFQCNSGESGCMVTGVNRRDRGRGGDALLAGRENCSGGSVCQKPPTLDEEHRGERGQAPGNQPKEVPPDLGITPVMGPHSDEVSHGSVDAEEDKKKQRCKADPSYEIMEPRTTERSSEVEEKSKYELMGSYGQQRLPHMDIEGGVFVFPADISMVAERPRVGDGVTYVNIPVSPTSKKQLNYMELELQETSSSVRGRSSTKYAQIDITATETAHKVGTQHALGREEGLLKLEQKRRGGLPQ</sequence>
<dbReference type="PROSITE" id="PS50003">
    <property type="entry name" value="PH_DOMAIN"/>
    <property type="match status" value="1"/>
</dbReference>
<accession>A0AAV6FJK4</accession>
<dbReference type="InterPro" id="IPR037748">
    <property type="entry name" value="Dok-7_PTB"/>
</dbReference>
<evidence type="ECO:0000259" key="2">
    <source>
        <dbReference type="PROSITE" id="PS50003"/>
    </source>
</evidence>
<dbReference type="InterPro" id="IPR037746">
    <property type="entry name" value="Dok-7"/>
</dbReference>
<dbReference type="GO" id="GO:0019901">
    <property type="term" value="F:protein kinase binding"/>
    <property type="evidence" value="ECO:0007669"/>
    <property type="project" value="InterPro"/>
</dbReference>
<gene>
    <name evidence="3" type="ORF">AALO_G00301670</name>
</gene>
<dbReference type="AlphaFoldDB" id="A0AAV6FJK4"/>
<feature type="region of interest" description="Disordered" evidence="1">
    <location>
        <begin position="253"/>
        <end position="316"/>
    </location>
</feature>
<feature type="region of interest" description="Disordered" evidence="1">
    <location>
        <begin position="400"/>
        <end position="420"/>
    </location>
</feature>
<evidence type="ECO:0000313" key="4">
    <source>
        <dbReference type="Proteomes" id="UP000823561"/>
    </source>
</evidence>
<dbReference type="CDD" id="cd13165">
    <property type="entry name" value="PTB_DOK7"/>
    <property type="match status" value="1"/>
</dbReference>
<feature type="region of interest" description="Disordered" evidence="1">
    <location>
        <begin position="483"/>
        <end position="510"/>
    </location>
</feature>
<feature type="compositionally biased region" description="Polar residues" evidence="1">
    <location>
        <begin position="358"/>
        <end position="368"/>
    </location>
</feature>
<feature type="region of interest" description="Disordered" evidence="1">
    <location>
        <begin position="340"/>
        <end position="374"/>
    </location>
</feature>
<evidence type="ECO:0000256" key="1">
    <source>
        <dbReference type="SAM" id="MobiDB-lite"/>
    </source>
</evidence>
<dbReference type="SMART" id="SM01244">
    <property type="entry name" value="IRS"/>
    <property type="match status" value="1"/>
</dbReference>
<feature type="compositionally biased region" description="Low complexity" evidence="1">
    <location>
        <begin position="271"/>
        <end position="290"/>
    </location>
</feature>
<feature type="region of interest" description="Disordered" evidence="1">
    <location>
        <begin position="704"/>
        <end position="770"/>
    </location>
</feature>
<dbReference type="EMBL" id="JADWDJ010000024">
    <property type="protein sequence ID" value="KAG5261245.1"/>
    <property type="molecule type" value="Genomic_DNA"/>
</dbReference>
<organism evidence="3 4">
    <name type="scientific">Alosa alosa</name>
    <name type="common">allis shad</name>
    <dbReference type="NCBI Taxonomy" id="278164"/>
    <lineage>
        <taxon>Eukaryota</taxon>
        <taxon>Metazoa</taxon>
        <taxon>Chordata</taxon>
        <taxon>Craniata</taxon>
        <taxon>Vertebrata</taxon>
        <taxon>Euteleostomi</taxon>
        <taxon>Actinopterygii</taxon>
        <taxon>Neopterygii</taxon>
        <taxon>Teleostei</taxon>
        <taxon>Clupei</taxon>
        <taxon>Clupeiformes</taxon>
        <taxon>Clupeoidei</taxon>
        <taxon>Clupeidae</taxon>
        <taxon>Alosa</taxon>
    </lineage>
</organism>
<reference evidence="3" key="1">
    <citation type="submission" date="2020-10" db="EMBL/GenBank/DDBJ databases">
        <title>Chromosome-scale genome assembly of the Allis shad, Alosa alosa.</title>
        <authorList>
            <person name="Margot Z."/>
            <person name="Christophe K."/>
            <person name="Cabau C."/>
            <person name="Louis A."/>
            <person name="Berthelot C."/>
            <person name="Parey E."/>
            <person name="Roest Crollius H."/>
            <person name="Montfort J."/>
            <person name="Robinson-Rechavi M."/>
            <person name="Bucao C."/>
            <person name="Bouchez O."/>
            <person name="Gislard M."/>
            <person name="Lluch J."/>
            <person name="Milhes M."/>
            <person name="Lampietro C."/>
            <person name="Lopez Roques C."/>
            <person name="Donnadieu C."/>
            <person name="Braasch I."/>
            <person name="Desvignes T."/>
            <person name="Postlethwait J."/>
            <person name="Bobe J."/>
            <person name="Guiguen Y."/>
        </authorList>
    </citation>
    <scope>NUCLEOTIDE SEQUENCE</scope>
    <source>
        <strain evidence="3">M-15738</strain>
        <tissue evidence="3">Blood</tissue>
    </source>
</reference>